<dbReference type="VEuPathDB" id="FungiDB:FUN_019359"/>
<comment type="caution">
    <text evidence="3">The sequence shown here is derived from an EMBL/GenBank/DDBJ whole genome shotgun (WGS) entry which is preliminary data.</text>
</comment>
<dbReference type="VEuPathDB" id="FungiDB:RhiirA1_470051"/>
<feature type="domain" description="MULE transposase" evidence="2">
    <location>
        <begin position="170"/>
        <end position="205"/>
    </location>
</feature>
<reference evidence="3 4" key="2">
    <citation type="submission" date="2017-10" db="EMBL/GenBank/DDBJ databases">
        <title>Extensive intraspecific genome diversity in a model arbuscular mycorrhizal fungus.</title>
        <authorList>
            <person name="Chen E.C.H."/>
            <person name="Morin E."/>
            <person name="Baudet D."/>
            <person name="Noel J."/>
            <person name="Ndikumana S."/>
            <person name="Charron P."/>
            <person name="St-Onge C."/>
            <person name="Giorgi J."/>
            <person name="Grigoriev I.V."/>
            <person name="Roux C."/>
            <person name="Martin F.M."/>
            <person name="Corradi N."/>
        </authorList>
    </citation>
    <scope>NUCLEOTIDE SEQUENCE [LARGE SCALE GENOMIC DNA]</scope>
    <source>
        <strain evidence="3 4">C2</strain>
    </source>
</reference>
<feature type="compositionally biased region" description="Basic and acidic residues" evidence="1">
    <location>
        <begin position="12"/>
        <end position="24"/>
    </location>
</feature>
<feature type="region of interest" description="Disordered" evidence="1">
    <location>
        <begin position="1"/>
        <end position="26"/>
    </location>
</feature>
<name>A0A2N1M490_9GLOM</name>
<gene>
    <name evidence="3" type="ORF">RhiirC2_799940</name>
</gene>
<proteinExistence type="predicted"/>
<dbReference type="VEuPathDB" id="FungiDB:RhiirA1_486327"/>
<evidence type="ECO:0000313" key="3">
    <source>
        <dbReference type="EMBL" id="PKK56467.1"/>
    </source>
</evidence>
<evidence type="ECO:0000256" key="1">
    <source>
        <dbReference type="SAM" id="MobiDB-lite"/>
    </source>
</evidence>
<dbReference type="InterPro" id="IPR018289">
    <property type="entry name" value="MULE_transposase_dom"/>
</dbReference>
<dbReference type="VEuPathDB" id="FungiDB:RhiirFUN_012272"/>
<evidence type="ECO:0000259" key="2">
    <source>
        <dbReference type="Pfam" id="PF10551"/>
    </source>
</evidence>
<reference evidence="3 4" key="1">
    <citation type="submission" date="2016-04" db="EMBL/GenBank/DDBJ databases">
        <title>Genome analyses suggest a sexual origin of heterokaryosis in a supposedly ancient asexual fungus.</title>
        <authorList>
            <person name="Ropars J."/>
            <person name="Sedzielewska K."/>
            <person name="Noel J."/>
            <person name="Charron P."/>
            <person name="Farinelli L."/>
            <person name="Marton T."/>
            <person name="Kruger M."/>
            <person name="Pelin A."/>
            <person name="Brachmann A."/>
            <person name="Corradi N."/>
        </authorList>
    </citation>
    <scope>NUCLEOTIDE SEQUENCE [LARGE SCALE GENOMIC DNA]</scope>
    <source>
        <strain evidence="3 4">C2</strain>
    </source>
</reference>
<dbReference type="EMBL" id="LLXL01005578">
    <property type="protein sequence ID" value="PKK56467.1"/>
    <property type="molecule type" value="Genomic_DNA"/>
</dbReference>
<dbReference type="Proteomes" id="UP000233469">
    <property type="component" value="Unassembled WGS sequence"/>
</dbReference>
<dbReference type="Pfam" id="PF10551">
    <property type="entry name" value="MULE"/>
    <property type="match status" value="1"/>
</dbReference>
<evidence type="ECO:0000313" key="4">
    <source>
        <dbReference type="Proteomes" id="UP000233469"/>
    </source>
</evidence>
<organism evidence="3 4">
    <name type="scientific">Rhizophagus irregularis</name>
    <dbReference type="NCBI Taxonomy" id="588596"/>
    <lineage>
        <taxon>Eukaryota</taxon>
        <taxon>Fungi</taxon>
        <taxon>Fungi incertae sedis</taxon>
        <taxon>Mucoromycota</taxon>
        <taxon>Glomeromycotina</taxon>
        <taxon>Glomeromycetes</taxon>
        <taxon>Glomerales</taxon>
        <taxon>Glomeraceae</taxon>
        <taxon>Rhizophagus</taxon>
    </lineage>
</organism>
<dbReference type="PANTHER" id="PTHR47718">
    <property type="entry name" value="OS01G0519700 PROTEIN"/>
    <property type="match status" value="1"/>
</dbReference>
<protein>
    <recommendedName>
        <fullName evidence="2">MULE transposase domain-containing protein</fullName>
    </recommendedName>
</protein>
<dbReference type="AlphaFoldDB" id="A0A2N1M490"/>
<accession>A0A2N1M490</accession>
<dbReference type="VEuPathDB" id="FungiDB:FUN_018104"/>
<sequence>MISEVIPPVELSNHDNHDNNEDNKSTTPFAENIYSSNFKDCIGNLPLINTLIKLEVGTSFYSMTIAVHYIEQFALQNNFAVFKHKSEKFLDGTCRKKLLDLQANNPAWFVKPLLDDTSNHLISIFWMQRERWIKFYNIIIHNNTAKTNKYNYPLSLFILINNYNKTCEISPLTFVTDGDPAMIAAISTVFPEAHHMQCLFQLYQNLPKNLRSCLSSSLYQEFLKDFRAVQRSHCEKVFEQRSQNLEAIENRFEFESINTRYSIWKTSTLQYTQPLIIQTFFSGIDSIMKKYLTQPIHDAHYKQMCQSVCYFMRQVSMDLQLLMAMVNIDDIIEIWKISRYNYLKTYQFVILLSTAHFHLTLIPCHWYKDEYISSSEVYYK</sequence>